<proteinExistence type="predicted"/>
<gene>
    <name evidence="2" type="ORF">TELCIR_18591</name>
</gene>
<dbReference type="AlphaFoldDB" id="A0A2G9TRK8"/>
<dbReference type="Proteomes" id="UP000230423">
    <property type="component" value="Unassembled WGS sequence"/>
</dbReference>
<feature type="non-terminal residue" evidence="2">
    <location>
        <position position="1"/>
    </location>
</feature>
<accession>A0A2G9TRK8</accession>
<evidence type="ECO:0000256" key="1">
    <source>
        <dbReference type="SAM" id="MobiDB-lite"/>
    </source>
</evidence>
<evidence type="ECO:0000313" key="2">
    <source>
        <dbReference type="EMBL" id="PIO59930.1"/>
    </source>
</evidence>
<dbReference type="EMBL" id="KZ356558">
    <property type="protein sequence ID" value="PIO59930.1"/>
    <property type="molecule type" value="Genomic_DNA"/>
</dbReference>
<evidence type="ECO:0000313" key="3">
    <source>
        <dbReference type="Proteomes" id="UP000230423"/>
    </source>
</evidence>
<reference evidence="2 3" key="1">
    <citation type="submission" date="2015-09" db="EMBL/GenBank/DDBJ databases">
        <title>Draft genome of the parasitic nematode Teladorsagia circumcincta isolate WARC Sus (inbred).</title>
        <authorList>
            <person name="Mitreva M."/>
        </authorList>
    </citation>
    <scope>NUCLEOTIDE SEQUENCE [LARGE SCALE GENOMIC DNA]</scope>
    <source>
        <strain evidence="2 3">S</strain>
    </source>
</reference>
<feature type="compositionally biased region" description="Low complexity" evidence="1">
    <location>
        <begin position="70"/>
        <end position="82"/>
    </location>
</feature>
<keyword evidence="3" id="KW-1185">Reference proteome</keyword>
<protein>
    <submittedName>
        <fullName evidence="2">Uncharacterized protein</fullName>
    </submittedName>
</protein>
<feature type="compositionally biased region" description="Low complexity" evidence="1">
    <location>
        <begin position="33"/>
        <end position="49"/>
    </location>
</feature>
<organism evidence="2 3">
    <name type="scientific">Teladorsagia circumcincta</name>
    <name type="common">Brown stomach worm</name>
    <name type="synonym">Ostertagia circumcincta</name>
    <dbReference type="NCBI Taxonomy" id="45464"/>
    <lineage>
        <taxon>Eukaryota</taxon>
        <taxon>Metazoa</taxon>
        <taxon>Ecdysozoa</taxon>
        <taxon>Nematoda</taxon>
        <taxon>Chromadorea</taxon>
        <taxon>Rhabditida</taxon>
        <taxon>Rhabditina</taxon>
        <taxon>Rhabditomorpha</taxon>
        <taxon>Strongyloidea</taxon>
        <taxon>Trichostrongylidae</taxon>
        <taxon>Teladorsagia</taxon>
    </lineage>
</organism>
<name>A0A2G9TRK8_TELCI</name>
<sequence>QQHQQQHTAVPHRVHTEYAALRSTNGCDQSLPTTNGHATTAGSTTGSGSVMQNGIRIRAESATRPPPPARRSSTITSATPTAPSIAEARMSMGSIMGSRQSLNSSGYYCPIGSNQDLRYTNVNPFTRPAPNYKI</sequence>
<feature type="region of interest" description="Disordered" evidence="1">
    <location>
        <begin position="25"/>
        <end position="82"/>
    </location>
</feature>